<feature type="compositionally biased region" description="Polar residues" evidence="1">
    <location>
        <begin position="1"/>
        <end position="11"/>
    </location>
</feature>
<dbReference type="PANTHER" id="PTHR46254:SF12">
    <property type="entry name" value="RNA BINDING MOTIF SINGLE STRANDED INTERACTING PROTEIN 2"/>
    <property type="match status" value="1"/>
</dbReference>
<dbReference type="Proteomes" id="UP000233100">
    <property type="component" value="Chromosome 10"/>
</dbReference>
<reference evidence="2" key="3">
    <citation type="submission" date="2025-09" db="UniProtKB">
        <authorList>
            <consortium name="Ensembl"/>
        </authorList>
    </citation>
    <scope>IDENTIFICATION</scope>
</reference>
<protein>
    <submittedName>
        <fullName evidence="2">Uncharacterized protein</fullName>
    </submittedName>
</protein>
<proteinExistence type="predicted"/>
<dbReference type="PANTHER" id="PTHR46254">
    <property type="entry name" value="PROTEIN GVQW1-RELATED"/>
    <property type="match status" value="1"/>
</dbReference>
<evidence type="ECO:0000313" key="2">
    <source>
        <dbReference type="Ensembl" id="ENSMFAP00000054755.1"/>
    </source>
</evidence>
<accession>A0A7N9CPK2</accession>
<reference evidence="2 3" key="1">
    <citation type="submission" date="2013-03" db="EMBL/GenBank/DDBJ databases">
        <authorList>
            <person name="Warren W."/>
            <person name="Wilson R.K."/>
        </authorList>
    </citation>
    <scope>NUCLEOTIDE SEQUENCE</scope>
</reference>
<sequence>MGSCSVTQAGVQQCDHGSLQPQPPGLKSSSHLCLLSSWDYRCMLYVCLANFCILCKDGVSPSCSGWSQTPGLKRPTCLGLPKCWDYSHEPPCLADDSFLTIRDSSSETPVVKISISNDMGQLTDKPDFTNINKEGAYTPA</sequence>
<dbReference type="GeneTree" id="ENSGT00940000161627"/>
<dbReference type="Ensembl" id="ENSMFAT00000082848.1">
    <property type="protein sequence ID" value="ENSMFAP00000054755.1"/>
    <property type="gene ID" value="ENSMFAG00000056424.1"/>
</dbReference>
<evidence type="ECO:0000313" key="3">
    <source>
        <dbReference type="Proteomes" id="UP000233100"/>
    </source>
</evidence>
<reference evidence="2" key="2">
    <citation type="submission" date="2025-08" db="UniProtKB">
        <authorList>
            <consortium name="Ensembl"/>
        </authorList>
    </citation>
    <scope>IDENTIFICATION</scope>
</reference>
<keyword evidence="3" id="KW-1185">Reference proteome</keyword>
<evidence type="ECO:0000256" key="1">
    <source>
        <dbReference type="SAM" id="MobiDB-lite"/>
    </source>
</evidence>
<dbReference type="AlphaFoldDB" id="A0A7N9CPK2"/>
<feature type="region of interest" description="Disordered" evidence="1">
    <location>
        <begin position="1"/>
        <end position="24"/>
    </location>
</feature>
<name>A0A7N9CPK2_MACFA</name>
<organism evidence="2 3">
    <name type="scientific">Macaca fascicularis</name>
    <name type="common">Crab-eating macaque</name>
    <name type="synonym">Cynomolgus monkey</name>
    <dbReference type="NCBI Taxonomy" id="9541"/>
    <lineage>
        <taxon>Eukaryota</taxon>
        <taxon>Metazoa</taxon>
        <taxon>Chordata</taxon>
        <taxon>Craniata</taxon>
        <taxon>Vertebrata</taxon>
        <taxon>Euteleostomi</taxon>
        <taxon>Mammalia</taxon>
        <taxon>Eutheria</taxon>
        <taxon>Euarchontoglires</taxon>
        <taxon>Primates</taxon>
        <taxon>Haplorrhini</taxon>
        <taxon>Catarrhini</taxon>
        <taxon>Cercopithecidae</taxon>
        <taxon>Cercopithecinae</taxon>
        <taxon>Macaca</taxon>
    </lineage>
</organism>